<gene>
    <name evidence="1" type="ORF">NDI76_04085</name>
</gene>
<accession>A0ABU2GAS6</accession>
<keyword evidence="2" id="KW-1185">Reference proteome</keyword>
<dbReference type="RefSeq" id="WP_310922740.1">
    <property type="nucleotide sequence ID" value="NZ_JAMQOP010000001.1"/>
</dbReference>
<dbReference type="Proteomes" id="UP001257060">
    <property type="component" value="Unassembled WGS sequence"/>
</dbReference>
<evidence type="ECO:0000313" key="1">
    <source>
        <dbReference type="EMBL" id="MDS0297912.1"/>
    </source>
</evidence>
<evidence type="ECO:0000313" key="2">
    <source>
        <dbReference type="Proteomes" id="UP001257060"/>
    </source>
</evidence>
<reference evidence="1 2" key="1">
    <citation type="submission" date="2022-06" db="EMBL/GenBank/DDBJ databases">
        <title>Halogeometricum sp. a new haloarchaeum isolate from saline soil.</title>
        <authorList>
            <person name="Strakova D."/>
            <person name="Galisteo C."/>
            <person name="Sanchez-Porro C."/>
            <person name="Ventosa A."/>
        </authorList>
    </citation>
    <scope>NUCLEOTIDE SEQUENCE [LARGE SCALE GENOMIC DNA]</scope>
    <source>
        <strain evidence="1 2">S1BR25-6</strain>
    </source>
</reference>
<sequence>MRGRVRLEKLTEAGLQQYDQEPILEEVNTAVGSVIASFEEHSGKRLGDTGVRITRFELDVYEDGSNEKSHFAYSRPRRFGLTSPFGNDFQLPWPFPPHKHCTWLHCLDLEIPIPGTDSVIVVPICIEIEYPCW</sequence>
<proteinExistence type="predicted"/>
<dbReference type="EMBL" id="JAMQOP010000001">
    <property type="protein sequence ID" value="MDS0297912.1"/>
    <property type="molecule type" value="Genomic_DNA"/>
</dbReference>
<comment type="caution">
    <text evidence="1">The sequence shown here is derived from an EMBL/GenBank/DDBJ whole genome shotgun (WGS) entry which is preliminary data.</text>
</comment>
<name>A0ABU2GAS6_9EURY</name>
<organism evidence="1 2">
    <name type="scientific">Halogeometricum salsisoli</name>
    <dbReference type="NCBI Taxonomy" id="2950536"/>
    <lineage>
        <taxon>Archaea</taxon>
        <taxon>Methanobacteriati</taxon>
        <taxon>Methanobacteriota</taxon>
        <taxon>Stenosarchaea group</taxon>
        <taxon>Halobacteria</taxon>
        <taxon>Halobacteriales</taxon>
        <taxon>Haloferacaceae</taxon>
        <taxon>Halogeometricum</taxon>
    </lineage>
</organism>
<protein>
    <submittedName>
        <fullName evidence="1">Uncharacterized protein</fullName>
    </submittedName>
</protein>